<keyword evidence="1" id="KW-0812">Transmembrane</keyword>
<evidence type="ECO:0000256" key="1">
    <source>
        <dbReference type="SAM" id="Phobius"/>
    </source>
</evidence>
<dbReference type="Pfam" id="PF04304">
    <property type="entry name" value="DUF454"/>
    <property type="match status" value="1"/>
</dbReference>
<dbReference type="PANTHER" id="PTHR35813:SF1">
    <property type="entry name" value="INNER MEMBRANE PROTEIN YBAN"/>
    <property type="match status" value="1"/>
</dbReference>
<organism evidence="2 3">
    <name type="scientific">Geomonas terrae</name>
    <dbReference type="NCBI Taxonomy" id="2562681"/>
    <lineage>
        <taxon>Bacteria</taxon>
        <taxon>Pseudomonadati</taxon>
        <taxon>Thermodesulfobacteriota</taxon>
        <taxon>Desulfuromonadia</taxon>
        <taxon>Geobacterales</taxon>
        <taxon>Geobacteraceae</taxon>
        <taxon>Geomonas</taxon>
    </lineage>
</organism>
<sequence>MKHRHLKIRLVKSEWLRYLLIGIGLLSLAGGVVGLFLPLVPSVPFLLVAVICFSRSSERFHTWLVEHKHFGPMLKEYLLHGSIPLRAKCLAIGAIWISFPVTTFLFVDRIWLRIVLLSIAACVTIYLAVLPTSARRGAERRPGKKAGRGDG</sequence>
<dbReference type="RefSeq" id="WP_135871294.1">
    <property type="nucleotide sequence ID" value="NZ_SRSC01000003.1"/>
</dbReference>
<reference evidence="2 3" key="1">
    <citation type="submission" date="2019-04" db="EMBL/GenBank/DDBJ databases">
        <title>Geobacter oryzae sp. nov., ferric-reducing bacteria isolated from paddy soil.</title>
        <authorList>
            <person name="Xu Z."/>
            <person name="Masuda Y."/>
            <person name="Itoh H."/>
            <person name="Senoo K."/>
        </authorList>
    </citation>
    <scope>NUCLEOTIDE SEQUENCE [LARGE SCALE GENOMIC DNA]</scope>
    <source>
        <strain evidence="2 3">Red111</strain>
    </source>
</reference>
<gene>
    <name evidence="2" type="ORF">E4633_14800</name>
</gene>
<keyword evidence="1" id="KW-1133">Transmembrane helix</keyword>
<dbReference type="Proteomes" id="UP000306416">
    <property type="component" value="Unassembled WGS sequence"/>
</dbReference>
<dbReference type="InterPro" id="IPR007401">
    <property type="entry name" value="DUF454"/>
</dbReference>
<dbReference type="PANTHER" id="PTHR35813">
    <property type="entry name" value="INNER MEMBRANE PROTEIN YBAN"/>
    <property type="match status" value="1"/>
</dbReference>
<dbReference type="GO" id="GO:0005886">
    <property type="term" value="C:plasma membrane"/>
    <property type="evidence" value="ECO:0007669"/>
    <property type="project" value="TreeGrafter"/>
</dbReference>
<evidence type="ECO:0000313" key="3">
    <source>
        <dbReference type="Proteomes" id="UP000306416"/>
    </source>
</evidence>
<protein>
    <submittedName>
        <fullName evidence="2">DUF454 domain-containing protein</fullName>
    </submittedName>
</protein>
<feature type="transmembrane region" description="Helical" evidence="1">
    <location>
        <begin position="110"/>
        <end position="130"/>
    </location>
</feature>
<name>A0A4S1CDS3_9BACT</name>
<keyword evidence="1" id="KW-0472">Membrane</keyword>
<accession>A0A4S1CDS3</accession>
<keyword evidence="3" id="KW-1185">Reference proteome</keyword>
<dbReference type="EMBL" id="SRSC01000003">
    <property type="protein sequence ID" value="TGU71577.1"/>
    <property type="molecule type" value="Genomic_DNA"/>
</dbReference>
<proteinExistence type="predicted"/>
<dbReference type="AlphaFoldDB" id="A0A4S1CDS3"/>
<comment type="caution">
    <text evidence="2">The sequence shown here is derived from an EMBL/GenBank/DDBJ whole genome shotgun (WGS) entry which is preliminary data.</text>
</comment>
<feature type="transmembrane region" description="Helical" evidence="1">
    <location>
        <begin position="15"/>
        <end position="33"/>
    </location>
</feature>
<evidence type="ECO:0000313" key="2">
    <source>
        <dbReference type="EMBL" id="TGU71577.1"/>
    </source>
</evidence>